<dbReference type="PANTHER" id="PTHR46718">
    <property type="entry name" value="ASPARTATE-SEMIALDEHYDE DEHYDROGENASE"/>
    <property type="match status" value="1"/>
</dbReference>
<dbReference type="InterPro" id="IPR036291">
    <property type="entry name" value="NAD(P)-bd_dom_sf"/>
</dbReference>
<keyword evidence="6" id="KW-0486">Methionine biosynthesis</keyword>
<dbReference type="Gene3D" id="3.40.50.720">
    <property type="entry name" value="NAD(P)-binding Rossmann-like Domain"/>
    <property type="match status" value="1"/>
</dbReference>
<dbReference type="GO" id="GO:0051287">
    <property type="term" value="F:NAD binding"/>
    <property type="evidence" value="ECO:0007669"/>
    <property type="project" value="InterPro"/>
</dbReference>
<dbReference type="NCBIfam" id="TIGR00978">
    <property type="entry name" value="asd_EA"/>
    <property type="match status" value="1"/>
</dbReference>
<comment type="similarity">
    <text evidence="1">Belongs to the aspartate-semialdehyde dehydrogenase family.</text>
</comment>
<feature type="active site" description="Acyl-thioester intermediate" evidence="7">
    <location>
        <position position="172"/>
    </location>
</feature>
<dbReference type="GO" id="GO:0046983">
    <property type="term" value="F:protein dimerization activity"/>
    <property type="evidence" value="ECO:0007669"/>
    <property type="project" value="InterPro"/>
</dbReference>
<dbReference type="InterPro" id="IPR000534">
    <property type="entry name" value="Semialdehyde_DH_NAD-bd"/>
</dbReference>
<dbReference type="GO" id="GO:0009086">
    <property type="term" value="P:methionine biosynthetic process"/>
    <property type="evidence" value="ECO:0007669"/>
    <property type="project" value="UniProtKB-KW"/>
</dbReference>
<evidence type="ECO:0000256" key="4">
    <source>
        <dbReference type="ARBA" id="ARBA00022857"/>
    </source>
</evidence>
<evidence type="ECO:0000256" key="3">
    <source>
        <dbReference type="ARBA" id="ARBA00022697"/>
    </source>
</evidence>
<keyword evidence="5 10" id="KW-0560">Oxidoreductase</keyword>
<sequence length="371" mass="39671">MLAKSRASVTPSRRPKSLNGRAPTPVGVLGATGTVGQRFIQLLENHPWFYVDEVMASDQSAGKPYAEAVGARWKLTTRIPEGVARLKVRGPGEKLRSPVLFSALDASVAGELEEQYARAGHLVSSNSRNHRLDPLVPLVIPEVNRDHIELLERQKFSNGPNGRGGILTNPNCSAIVLVMALAPLHRAFGVESVIVTTFQATSGAGYPGVPSLDILGNVVPYIPGEEPKMESETNKILGTLGARGIESAGIAVSASCHRVPVLDGHLMAVSVKLKRKASLKQMLAALTGFRPLDRMALPSAPAEPIHVREEDDRPQPRLDVDRSSGMGVTLGRLRPCPVLDWKFDALGHNTIRGAAGAAILNAELLAHAGRI</sequence>
<feature type="domain" description="Semialdehyde dehydrogenase NAD-binding" evidence="9">
    <location>
        <begin position="25"/>
        <end position="151"/>
    </location>
</feature>
<dbReference type="Proteomes" id="UP000320913">
    <property type="component" value="Unassembled WGS sequence"/>
</dbReference>
<reference evidence="10 11" key="1">
    <citation type="journal article" date="2019" name="Nat. Microbiol.">
        <title>Mediterranean grassland soil C-N compound turnover is dependent on rainfall and depth, and is mediated by genomically divergent microorganisms.</title>
        <authorList>
            <person name="Diamond S."/>
            <person name="Andeer P.F."/>
            <person name="Li Z."/>
            <person name="Crits-Christoph A."/>
            <person name="Burstein D."/>
            <person name="Anantharaman K."/>
            <person name="Lane K.R."/>
            <person name="Thomas B.C."/>
            <person name="Pan C."/>
            <person name="Northen T.R."/>
            <person name="Banfield J.F."/>
        </authorList>
    </citation>
    <scope>NUCLEOTIDE SEQUENCE [LARGE SCALE GENOMIC DNA]</scope>
    <source>
        <strain evidence="10">WS_5</strain>
    </source>
</reference>
<dbReference type="NCBIfam" id="NF006416">
    <property type="entry name" value="PRK08664.1"/>
    <property type="match status" value="1"/>
</dbReference>
<dbReference type="AlphaFoldDB" id="A0A538T1D9"/>
<evidence type="ECO:0000313" key="11">
    <source>
        <dbReference type="Proteomes" id="UP000320913"/>
    </source>
</evidence>
<accession>A0A538T1D9</accession>
<keyword evidence="3" id="KW-0791">Threonine biosynthesis</keyword>
<feature type="region of interest" description="Disordered" evidence="8">
    <location>
        <begin position="1"/>
        <end position="25"/>
    </location>
</feature>
<feature type="active site" description="Proton acceptor" evidence="7">
    <location>
        <position position="265"/>
    </location>
</feature>
<dbReference type="GO" id="GO:0004073">
    <property type="term" value="F:aspartate-semialdehyde dehydrogenase activity"/>
    <property type="evidence" value="ECO:0007669"/>
    <property type="project" value="UniProtKB-EC"/>
</dbReference>
<dbReference type="SUPFAM" id="SSF55347">
    <property type="entry name" value="Glyceraldehyde-3-phosphate dehydrogenase-like, C-terminal domain"/>
    <property type="match status" value="1"/>
</dbReference>
<dbReference type="PANTHER" id="PTHR46718:SF1">
    <property type="entry name" value="ASPARTATE-SEMIALDEHYDE DEHYDROGENASE"/>
    <property type="match status" value="1"/>
</dbReference>
<gene>
    <name evidence="10" type="primary">asd</name>
    <name evidence="10" type="ORF">E6K75_06900</name>
</gene>
<dbReference type="Gene3D" id="3.30.360.10">
    <property type="entry name" value="Dihydrodipicolinate Reductase, domain 2"/>
    <property type="match status" value="1"/>
</dbReference>
<protein>
    <submittedName>
        <fullName evidence="10">Aspartate-semialdehyde dehydrogenase</fullName>
        <ecNumber evidence="10">1.2.1.11</ecNumber>
    </submittedName>
</protein>
<dbReference type="EC" id="1.2.1.11" evidence="10"/>
<dbReference type="PIRSF" id="PIRSF000148">
    <property type="entry name" value="ASA_dh"/>
    <property type="match status" value="1"/>
</dbReference>
<evidence type="ECO:0000256" key="7">
    <source>
        <dbReference type="PIRSR" id="PIRSR000148-1"/>
    </source>
</evidence>
<dbReference type="GO" id="GO:0050661">
    <property type="term" value="F:NADP binding"/>
    <property type="evidence" value="ECO:0007669"/>
    <property type="project" value="InterPro"/>
</dbReference>
<evidence type="ECO:0000256" key="8">
    <source>
        <dbReference type="SAM" id="MobiDB-lite"/>
    </source>
</evidence>
<feature type="region of interest" description="Disordered" evidence="8">
    <location>
        <begin position="301"/>
        <end position="324"/>
    </location>
</feature>
<dbReference type="CDD" id="cd18130">
    <property type="entry name" value="ASADH_C_arch_fung_like"/>
    <property type="match status" value="1"/>
</dbReference>
<comment type="caution">
    <text evidence="10">The sequence shown here is derived from an EMBL/GenBank/DDBJ whole genome shotgun (WGS) entry which is preliminary data.</text>
</comment>
<evidence type="ECO:0000256" key="5">
    <source>
        <dbReference type="ARBA" id="ARBA00023002"/>
    </source>
</evidence>
<dbReference type="CDD" id="cd02315">
    <property type="entry name" value="ScASADH_like_N"/>
    <property type="match status" value="1"/>
</dbReference>
<name>A0A538T1D9_UNCEI</name>
<keyword evidence="4" id="KW-0521">NADP</keyword>
<proteinExistence type="inferred from homology"/>
<dbReference type="SUPFAM" id="SSF51735">
    <property type="entry name" value="NAD(P)-binding Rossmann-fold domains"/>
    <property type="match status" value="1"/>
</dbReference>
<dbReference type="FunFam" id="3.30.360.10:FF:000016">
    <property type="entry name" value="Probable aspartate-semialdehyde dehydrogenase"/>
    <property type="match status" value="1"/>
</dbReference>
<dbReference type="InterPro" id="IPR012280">
    <property type="entry name" value="Semialdhyde_DH_dimer_dom"/>
</dbReference>
<evidence type="ECO:0000256" key="1">
    <source>
        <dbReference type="ARBA" id="ARBA00010584"/>
    </source>
</evidence>
<dbReference type="GO" id="GO:0009088">
    <property type="term" value="P:threonine biosynthetic process"/>
    <property type="evidence" value="ECO:0007669"/>
    <property type="project" value="UniProtKB-KW"/>
</dbReference>
<dbReference type="EMBL" id="VBOV01000168">
    <property type="protein sequence ID" value="TMQ57451.1"/>
    <property type="molecule type" value="Genomic_DNA"/>
</dbReference>
<evidence type="ECO:0000256" key="6">
    <source>
        <dbReference type="ARBA" id="ARBA00023167"/>
    </source>
</evidence>
<dbReference type="InterPro" id="IPR005676">
    <property type="entry name" value="Asp_semi-ald_DH_pep-lack"/>
</dbReference>
<dbReference type="Pfam" id="PF02774">
    <property type="entry name" value="Semialdhyde_dhC"/>
    <property type="match status" value="1"/>
</dbReference>
<dbReference type="InterPro" id="IPR051823">
    <property type="entry name" value="ASADH-related"/>
</dbReference>
<dbReference type="SMART" id="SM00859">
    <property type="entry name" value="Semialdhyde_dh"/>
    <property type="match status" value="1"/>
</dbReference>
<evidence type="ECO:0000259" key="9">
    <source>
        <dbReference type="SMART" id="SM00859"/>
    </source>
</evidence>
<feature type="compositionally biased region" description="Basic and acidic residues" evidence="8">
    <location>
        <begin position="305"/>
        <end position="322"/>
    </location>
</feature>
<keyword evidence="2" id="KW-0028">Amino-acid biosynthesis</keyword>
<organism evidence="10 11">
    <name type="scientific">Eiseniibacteriota bacterium</name>
    <dbReference type="NCBI Taxonomy" id="2212470"/>
    <lineage>
        <taxon>Bacteria</taxon>
        <taxon>Candidatus Eiseniibacteriota</taxon>
    </lineage>
</organism>
<evidence type="ECO:0000313" key="10">
    <source>
        <dbReference type="EMBL" id="TMQ57451.1"/>
    </source>
</evidence>
<evidence type="ECO:0000256" key="2">
    <source>
        <dbReference type="ARBA" id="ARBA00022605"/>
    </source>
</evidence>
<dbReference type="Pfam" id="PF01118">
    <property type="entry name" value="Semialdhyde_dh"/>
    <property type="match status" value="1"/>
</dbReference>